<keyword evidence="5" id="KW-1185">Reference proteome</keyword>
<evidence type="ECO:0000259" key="3">
    <source>
        <dbReference type="Pfam" id="PF01425"/>
    </source>
</evidence>
<dbReference type="Proteomes" id="UP000621510">
    <property type="component" value="Unassembled WGS sequence"/>
</dbReference>
<name>A0ABS1PFB5_9ACTN</name>
<feature type="chain" id="PRO_5046620527" description="Amidase domain-containing protein" evidence="2">
    <location>
        <begin position="21"/>
        <end position="250"/>
    </location>
</feature>
<evidence type="ECO:0000256" key="2">
    <source>
        <dbReference type="SAM" id="SignalP"/>
    </source>
</evidence>
<dbReference type="InterPro" id="IPR036264">
    <property type="entry name" value="Bact_exopeptidase_dim_dom"/>
</dbReference>
<reference evidence="4 5" key="1">
    <citation type="submission" date="2021-01" db="EMBL/GenBank/DDBJ databases">
        <title>WGS of actinomycetes isolated from Thailand.</title>
        <authorList>
            <person name="Thawai C."/>
        </authorList>
    </citation>
    <scope>NUCLEOTIDE SEQUENCE [LARGE SCALE GENOMIC DNA]</scope>
    <source>
        <strain evidence="4 5">CA3R110</strain>
    </source>
</reference>
<protein>
    <recommendedName>
        <fullName evidence="3">Amidase domain-containing protein</fullName>
    </recommendedName>
</protein>
<organism evidence="4 5">
    <name type="scientific">Streptomyces endocoffeicus</name>
    <dbReference type="NCBI Taxonomy" id="2898945"/>
    <lineage>
        <taxon>Bacteria</taxon>
        <taxon>Bacillati</taxon>
        <taxon>Actinomycetota</taxon>
        <taxon>Actinomycetes</taxon>
        <taxon>Kitasatosporales</taxon>
        <taxon>Streptomycetaceae</taxon>
        <taxon>Streptomyces</taxon>
    </lineage>
</organism>
<feature type="region of interest" description="Disordered" evidence="1">
    <location>
        <begin position="209"/>
        <end position="250"/>
    </location>
</feature>
<dbReference type="InterPro" id="IPR023631">
    <property type="entry name" value="Amidase_dom"/>
</dbReference>
<dbReference type="SUPFAM" id="SSF75304">
    <property type="entry name" value="Amidase signature (AS) enzymes"/>
    <property type="match status" value="1"/>
</dbReference>
<dbReference type="Gene3D" id="3.30.70.360">
    <property type="match status" value="1"/>
</dbReference>
<evidence type="ECO:0000313" key="4">
    <source>
        <dbReference type="EMBL" id="MBL1110829.1"/>
    </source>
</evidence>
<dbReference type="EMBL" id="JAERRG010000001">
    <property type="protein sequence ID" value="MBL1110829.1"/>
    <property type="molecule type" value="Genomic_DNA"/>
</dbReference>
<evidence type="ECO:0000256" key="1">
    <source>
        <dbReference type="SAM" id="MobiDB-lite"/>
    </source>
</evidence>
<evidence type="ECO:0000313" key="5">
    <source>
        <dbReference type="Proteomes" id="UP000621510"/>
    </source>
</evidence>
<dbReference type="Pfam" id="PF01425">
    <property type="entry name" value="Amidase"/>
    <property type="match status" value="1"/>
</dbReference>
<accession>A0ABS1PFB5</accession>
<keyword evidence="2" id="KW-0732">Signal</keyword>
<dbReference type="InterPro" id="IPR036928">
    <property type="entry name" value="AS_sf"/>
</dbReference>
<comment type="caution">
    <text evidence="4">The sequence shown here is derived from an EMBL/GenBank/DDBJ whole genome shotgun (WGS) entry which is preliminary data.</text>
</comment>
<feature type="domain" description="Amidase" evidence="3">
    <location>
        <begin position="120"/>
        <end position="206"/>
    </location>
</feature>
<proteinExistence type="predicted"/>
<sequence>MLVAGSLALAVPLAVPSLQAASKVIVLVHDVTADFEPEPIVSSVGYLTLEPNSPIVVPRRVHLVADSRASSPAIVQNARMLLLERNAPVAQEHDLTGIRRTASGSSAATSRVNGDRGTGVNAFAEILVEDARAQAEDAAAAYPRAVRDETPTAPLLGVPVATKEKHALAGRRIEQGLAGHAGRIAAAGHPVVERIRRAGGIIHACTTSAGVQPRHGDTQPHVGAPAPRCRARRRGGHCPPSSRPRYRCLQ</sequence>
<feature type="signal peptide" evidence="2">
    <location>
        <begin position="1"/>
        <end position="20"/>
    </location>
</feature>
<gene>
    <name evidence="4" type="ORF">JK364_00125</name>
</gene>
<dbReference type="Gene3D" id="3.90.1300.10">
    <property type="entry name" value="Amidase signature (AS) domain"/>
    <property type="match status" value="1"/>
</dbReference>
<dbReference type="RefSeq" id="WP_201846236.1">
    <property type="nucleotide sequence ID" value="NZ_JAERRG010000001.1"/>
</dbReference>
<dbReference type="SUPFAM" id="SSF55031">
    <property type="entry name" value="Bacterial exopeptidase dimerisation domain"/>
    <property type="match status" value="1"/>
</dbReference>